<dbReference type="EMBL" id="OY288114">
    <property type="protein sequence ID" value="CAJ0849718.1"/>
    <property type="molecule type" value="Genomic_DNA"/>
</dbReference>
<evidence type="ECO:0000313" key="1">
    <source>
        <dbReference type="EMBL" id="CAJ0849718.1"/>
    </source>
</evidence>
<gene>
    <name evidence="1" type="ORF">AMST5_00165</name>
</gene>
<proteinExistence type="predicted"/>
<dbReference type="AlphaFoldDB" id="A0AA48LWX7"/>
<dbReference type="Gene3D" id="3.40.50.720">
    <property type="entry name" value="NAD(P)-binding Rossmann-like Domain"/>
    <property type="match status" value="1"/>
</dbReference>
<reference evidence="1" key="1">
    <citation type="submission" date="2023-07" db="EMBL/GenBank/DDBJ databases">
        <authorList>
            <person name="Pelsma A.J. K."/>
        </authorList>
    </citation>
    <scope>NUCLEOTIDE SEQUENCE</scope>
</reference>
<protein>
    <submittedName>
        <fullName evidence="1">Uncharacterized protein</fullName>
    </submittedName>
</protein>
<accession>A0AA48LWX7</accession>
<name>A0AA48LWX7_9ZZZZ</name>
<organism evidence="1">
    <name type="scientific">freshwater sediment metagenome</name>
    <dbReference type="NCBI Taxonomy" id="556182"/>
    <lineage>
        <taxon>unclassified sequences</taxon>
        <taxon>metagenomes</taxon>
        <taxon>ecological metagenomes</taxon>
    </lineage>
</organism>
<sequence length="108" mass="12405">MQPFGARVAIVEPRDFKTEIISEATRQGPYAAAFEKFLSERRAFGEKASTAEPVAALVARILNAPEFELRYVAAMPSQRLLLLIKRYAPQRVYEWSLRKILCQYRRGD</sequence>